<dbReference type="Proteomes" id="UP000478052">
    <property type="component" value="Unassembled WGS sequence"/>
</dbReference>
<organism evidence="1 2">
    <name type="scientific">Aphis craccivora</name>
    <name type="common">Cowpea aphid</name>
    <dbReference type="NCBI Taxonomy" id="307492"/>
    <lineage>
        <taxon>Eukaryota</taxon>
        <taxon>Metazoa</taxon>
        <taxon>Ecdysozoa</taxon>
        <taxon>Arthropoda</taxon>
        <taxon>Hexapoda</taxon>
        <taxon>Insecta</taxon>
        <taxon>Pterygota</taxon>
        <taxon>Neoptera</taxon>
        <taxon>Paraneoptera</taxon>
        <taxon>Hemiptera</taxon>
        <taxon>Sternorrhyncha</taxon>
        <taxon>Aphidomorpha</taxon>
        <taxon>Aphidoidea</taxon>
        <taxon>Aphididae</taxon>
        <taxon>Aphidini</taxon>
        <taxon>Aphis</taxon>
        <taxon>Aphis</taxon>
    </lineage>
</organism>
<sequence length="72" mass="8660">MRQLFEADVCQSTIPNFDTLVTFVQKRVHDRTRYLPIARFAHAIRATRVRSLLRRKQQREKNNHRQNAVRTV</sequence>
<evidence type="ECO:0000313" key="1">
    <source>
        <dbReference type="EMBL" id="KAF0754928.1"/>
    </source>
</evidence>
<name>A0A6G0YFT9_APHCR</name>
<proteinExistence type="predicted"/>
<protein>
    <submittedName>
        <fullName evidence="1">Uncharacterized protein</fullName>
    </submittedName>
</protein>
<comment type="caution">
    <text evidence="1">The sequence shown here is derived from an EMBL/GenBank/DDBJ whole genome shotgun (WGS) entry which is preliminary data.</text>
</comment>
<accession>A0A6G0YFT9</accession>
<dbReference type="EMBL" id="VUJU01004277">
    <property type="protein sequence ID" value="KAF0754928.1"/>
    <property type="molecule type" value="Genomic_DNA"/>
</dbReference>
<gene>
    <name evidence="1" type="ORF">FWK35_00009964</name>
</gene>
<reference evidence="1 2" key="1">
    <citation type="submission" date="2019-08" db="EMBL/GenBank/DDBJ databases">
        <title>Whole genome of Aphis craccivora.</title>
        <authorList>
            <person name="Voronova N.V."/>
            <person name="Shulinski R.S."/>
            <person name="Bandarenka Y.V."/>
            <person name="Zhorov D.G."/>
            <person name="Warner D."/>
        </authorList>
    </citation>
    <scope>NUCLEOTIDE SEQUENCE [LARGE SCALE GENOMIC DNA]</scope>
    <source>
        <strain evidence="1">180601</strain>
        <tissue evidence="1">Whole Body</tissue>
    </source>
</reference>
<dbReference type="AlphaFoldDB" id="A0A6G0YFT9"/>
<evidence type="ECO:0000313" key="2">
    <source>
        <dbReference type="Proteomes" id="UP000478052"/>
    </source>
</evidence>
<keyword evidence="2" id="KW-1185">Reference proteome</keyword>